<reference evidence="7 8" key="1">
    <citation type="journal article" date="2011" name="Proc. Natl. Acad. Sci. U.S.A.">
        <title>Evolutionary erosion of yeast sex chromosomes by mating-type switching accidents.</title>
        <authorList>
            <person name="Gordon J.L."/>
            <person name="Armisen D."/>
            <person name="Proux-Wera E."/>
            <person name="Oheigeartaigh S.S."/>
            <person name="Byrne K.P."/>
            <person name="Wolfe K.H."/>
        </authorList>
    </citation>
    <scope>NUCLEOTIDE SEQUENCE [LARGE SCALE GENOMIC DNA]</scope>
    <source>
        <strain evidence="8">ATCC 76901 / BCRC 22586 / CBS 4309 / NBRC 1992 / NRRL Y-12630</strain>
    </source>
</reference>
<dbReference type="GeneID" id="96905304"/>
<comment type="similarity">
    <text evidence="1 6">Belongs to the V-ATPase C subunit family.</text>
</comment>
<proteinExistence type="inferred from homology"/>
<keyword evidence="2 6" id="KW-0813">Transport</keyword>
<dbReference type="AlphaFoldDB" id="G0VJE8"/>
<dbReference type="GO" id="GO:0046961">
    <property type="term" value="F:proton-transporting ATPase activity, rotational mechanism"/>
    <property type="evidence" value="ECO:0007669"/>
    <property type="project" value="InterPro"/>
</dbReference>
<evidence type="ECO:0000313" key="7">
    <source>
        <dbReference type="EMBL" id="CCC71627.1"/>
    </source>
</evidence>
<keyword evidence="4 6" id="KW-0406">Ion transport</keyword>
<dbReference type="Gene3D" id="3.30.70.100">
    <property type="match status" value="1"/>
</dbReference>
<evidence type="ECO:0000313" key="8">
    <source>
        <dbReference type="Proteomes" id="UP000001640"/>
    </source>
</evidence>
<dbReference type="Gene3D" id="1.20.1460.10">
    <property type="entry name" value="subunit c (vma5p) of the yeast v-atpase, domain 2"/>
    <property type="match status" value="1"/>
</dbReference>
<evidence type="ECO:0000256" key="6">
    <source>
        <dbReference type="RuleBase" id="RU364010"/>
    </source>
</evidence>
<dbReference type="HOGENOM" id="CLU_017554_3_0_1"/>
<dbReference type="Proteomes" id="UP000001640">
    <property type="component" value="Chromosome 8"/>
</dbReference>
<evidence type="ECO:0000256" key="2">
    <source>
        <dbReference type="ARBA" id="ARBA00022448"/>
    </source>
</evidence>
<dbReference type="eggNOG" id="KOG2909">
    <property type="taxonomic scope" value="Eukaryota"/>
</dbReference>
<comment type="function">
    <text evidence="6">Subunit of the V1 complex of vacuolar(H+)-ATPase (V-ATPase), a multisubunit enzyme composed of a peripheral complex (V1) that hydrolyzes ATP and a membrane integral complex (V0) that translocates protons. V-ATPase is responsible for acidifying and maintaining the pH of intracellular compartments and in some cell types, is targeted to the plasma membrane, where it is responsible for acidifying the extracellular environment. Subunit C is necessary for the assembly of the catalytic sector of the enzyme and is likely to have a specific function in its catalytic activity.</text>
</comment>
<organism evidence="7 8">
    <name type="scientific">Naumovozyma castellii</name>
    <name type="common">Yeast</name>
    <name type="synonym">Saccharomyces castellii</name>
    <dbReference type="NCBI Taxonomy" id="27288"/>
    <lineage>
        <taxon>Eukaryota</taxon>
        <taxon>Fungi</taxon>
        <taxon>Dikarya</taxon>
        <taxon>Ascomycota</taxon>
        <taxon>Saccharomycotina</taxon>
        <taxon>Saccharomycetes</taxon>
        <taxon>Saccharomycetales</taxon>
        <taxon>Saccharomycetaceae</taxon>
        <taxon>Naumovozyma</taxon>
    </lineage>
</organism>
<keyword evidence="3 6" id="KW-0375">Hydrogen ion transport</keyword>
<dbReference type="PANTHER" id="PTHR10137:SF0">
    <property type="entry name" value="V-TYPE PROTON ATPASE SUBUNIT C"/>
    <property type="match status" value="1"/>
</dbReference>
<comment type="subunit">
    <text evidence="6">V-ATPase is a heteromultimeric enzyme composed of a peripheral catalytic V1 complex (components A to H) attached to an integral membrane V0 proton pore complex.</text>
</comment>
<keyword evidence="8" id="KW-1185">Reference proteome</keyword>
<gene>
    <name evidence="7" type="primary">NCAS0H03170</name>
    <name evidence="7" type="ordered locus">NCAS_0H03170</name>
</gene>
<dbReference type="FunCoup" id="G0VJE8">
    <property type="interactions" value="456"/>
</dbReference>
<dbReference type="OMA" id="VMIWIHV"/>
<accession>G0VJE8</accession>
<dbReference type="SUPFAM" id="SSF118203">
    <property type="entry name" value="Vacuolar ATP synthase subunit C"/>
    <property type="match status" value="1"/>
</dbReference>
<dbReference type="CDD" id="cd14785">
    <property type="entry name" value="V-ATPase_C"/>
    <property type="match status" value="1"/>
</dbReference>
<evidence type="ECO:0000256" key="1">
    <source>
        <dbReference type="ARBA" id="ARBA00006138"/>
    </source>
</evidence>
<comment type="function">
    <text evidence="5">Subunit of the V1 complex of vacuolar(H+)-ATPase (V-ATPase), a multisubunit enzyme composed of a peripheral complex (V1) that hydrolyzes ATP and a membrane integral complex (V0) that translocates protons. V-ATPase is responsible for acidifying and maintaining the pH of intracellular compartments. Subunit C is necessary for the assembly of the catalytic sector of the enzyme and is likely to have a specific function in its catalytic activity. Reversibly leaves the enzyme after glucose depletion, causing the catalytic subcomplex V1 to detach from the V0 section.</text>
</comment>
<dbReference type="STRING" id="1064592.G0VJE8"/>
<dbReference type="PANTHER" id="PTHR10137">
    <property type="entry name" value="V-TYPE PROTON ATPASE SUBUNIT C"/>
    <property type="match status" value="1"/>
</dbReference>
<dbReference type="InterPro" id="IPR004907">
    <property type="entry name" value="ATPase_V1-cplx_csu"/>
</dbReference>
<protein>
    <recommendedName>
        <fullName evidence="6">V-type proton ATPase subunit C</fullName>
    </recommendedName>
</protein>
<dbReference type="InterPro" id="IPR036132">
    <property type="entry name" value="Vac_ATP_synth_c_sf"/>
</dbReference>
<name>G0VJE8_NAUCA</name>
<dbReference type="Gene3D" id="3.30.70.1180">
    <property type="entry name" value="Vacuolar atp synthase subunit c, domain 1"/>
    <property type="match status" value="1"/>
</dbReference>
<dbReference type="OrthoDB" id="6605928at2759"/>
<dbReference type="GO" id="GO:0000221">
    <property type="term" value="C:vacuolar proton-transporting V-type ATPase, V1 domain"/>
    <property type="evidence" value="ECO:0007669"/>
    <property type="project" value="EnsemblFungi"/>
</dbReference>
<dbReference type="FunFam" id="3.30.70.100:FF:000002">
    <property type="entry name" value="V-type proton ATPase subunit C"/>
    <property type="match status" value="1"/>
</dbReference>
<sequence>MASNTARVSTLYSTNDFVLLSLPMNVKPATSPDLETDTWLHQRLINGKGLVSNFQLPEFKVGSLDSLIVESEELSKIDTQIATSIAKIIEILNGLSESSTSAYKTLPINNVPVPQYLENFQWQTRKFKLDKSIKELIQLISNESSQLDADVRATFTNYNTAKTNLAAAERKKTGDLSVRSLHDIVKPEDFVLNSDHLTTVLIAVPKNLKHDFEKSYESLSANVVPGSAGIISQDSEYILYNVHLFKKNVNDFISTAREKKFIPREFNYSEELIDQLKKEHDSAASLEQSLRVQLVRLAKTAYVDVFINWFHIKALRIYVESVLRYGLPPHFNTKIIAVPPKLITKCKSELIDAFGFLGGNAFTKDKKGKIDSKDTSLNQYANLIDADYEPFVIYTISL</sequence>
<evidence type="ECO:0000256" key="3">
    <source>
        <dbReference type="ARBA" id="ARBA00022781"/>
    </source>
</evidence>
<evidence type="ECO:0000256" key="4">
    <source>
        <dbReference type="ARBA" id="ARBA00023065"/>
    </source>
</evidence>
<dbReference type="KEGG" id="ncs:NCAS_0H03170"/>
<dbReference type="Pfam" id="PF03223">
    <property type="entry name" value="V-ATPase_C"/>
    <property type="match status" value="1"/>
</dbReference>
<dbReference type="EMBL" id="HE576759">
    <property type="protein sequence ID" value="CCC71627.1"/>
    <property type="molecule type" value="Genomic_DNA"/>
</dbReference>
<evidence type="ECO:0000256" key="5">
    <source>
        <dbReference type="ARBA" id="ARBA00053565"/>
    </source>
</evidence>
<reference key="2">
    <citation type="submission" date="2011-08" db="EMBL/GenBank/DDBJ databases">
        <title>Genome sequence of Naumovozyma castellii.</title>
        <authorList>
            <person name="Gordon J.L."/>
            <person name="Armisen D."/>
            <person name="Proux-Wera E."/>
            <person name="OhEigeartaigh S.S."/>
            <person name="Byrne K.P."/>
            <person name="Wolfe K.H."/>
        </authorList>
    </citation>
    <scope>NUCLEOTIDE SEQUENCE</scope>
    <source>
        <strain>Type strain:CBS 4309</strain>
    </source>
</reference>
<dbReference type="InParanoid" id="G0VJE8"/>
<dbReference type="RefSeq" id="XP_003677974.1">
    <property type="nucleotide sequence ID" value="XM_003677926.1"/>
</dbReference>